<keyword evidence="8 10" id="KW-0472">Membrane</keyword>
<comment type="catalytic activity">
    <reaction evidence="10">
        <text>holo-[cytochrome c] = apo-[cytochrome c] + heme b</text>
        <dbReference type="Rhea" id="RHEA:22648"/>
        <dbReference type="Rhea" id="RHEA-COMP:10725"/>
        <dbReference type="Rhea" id="RHEA-COMP:10726"/>
        <dbReference type="ChEBI" id="CHEBI:29950"/>
        <dbReference type="ChEBI" id="CHEBI:60344"/>
        <dbReference type="ChEBI" id="CHEBI:83739"/>
        <dbReference type="EC" id="4.4.1.17"/>
    </reaction>
</comment>
<dbReference type="PROSITE" id="PS00821">
    <property type="entry name" value="CYTO_HEME_LYASE_1"/>
    <property type="match status" value="1"/>
</dbReference>
<comment type="function">
    <text evidence="10">Lyase that catalyzes the covalent linking of the heme group to the cytochrome C apoprotein to produce the mature functional cytochrome.</text>
</comment>
<evidence type="ECO:0000256" key="1">
    <source>
        <dbReference type="ARBA" id="ARBA00004273"/>
    </source>
</evidence>
<feature type="compositionally biased region" description="Polar residues" evidence="11">
    <location>
        <begin position="101"/>
        <end position="129"/>
    </location>
</feature>
<dbReference type="EC" id="4.4.1.17" evidence="10"/>
<dbReference type="InterPro" id="IPR000511">
    <property type="entry name" value="Holocyt_c/c1_synthase"/>
</dbReference>
<protein>
    <recommendedName>
        <fullName evidence="10">Holocytochrome c-type synthase</fullName>
        <ecNumber evidence="10">4.4.1.17</ecNumber>
    </recommendedName>
</protein>
<dbReference type="GeneID" id="89925988"/>
<feature type="region of interest" description="Disordered" evidence="11">
    <location>
        <begin position="101"/>
        <end position="174"/>
    </location>
</feature>
<dbReference type="GO" id="GO:0004408">
    <property type="term" value="F:holocytochrome-c synthase activity"/>
    <property type="evidence" value="ECO:0007669"/>
    <property type="project" value="UniProtKB-EC"/>
</dbReference>
<evidence type="ECO:0000313" key="13">
    <source>
        <dbReference type="Proteomes" id="UP001337655"/>
    </source>
</evidence>
<organism evidence="12 13">
    <name type="scientific">Saxophila tyrrhenica</name>
    <dbReference type="NCBI Taxonomy" id="1690608"/>
    <lineage>
        <taxon>Eukaryota</taxon>
        <taxon>Fungi</taxon>
        <taxon>Dikarya</taxon>
        <taxon>Ascomycota</taxon>
        <taxon>Pezizomycotina</taxon>
        <taxon>Dothideomycetes</taxon>
        <taxon>Dothideomycetidae</taxon>
        <taxon>Mycosphaerellales</taxon>
        <taxon>Extremaceae</taxon>
        <taxon>Saxophila</taxon>
    </lineage>
</organism>
<evidence type="ECO:0000256" key="3">
    <source>
        <dbReference type="ARBA" id="ARBA00022617"/>
    </source>
</evidence>
<evidence type="ECO:0000256" key="5">
    <source>
        <dbReference type="ARBA" id="ARBA00022792"/>
    </source>
</evidence>
<dbReference type="Pfam" id="PF01265">
    <property type="entry name" value="Cyto_heme_lyase"/>
    <property type="match status" value="2"/>
</dbReference>
<evidence type="ECO:0000256" key="4">
    <source>
        <dbReference type="ARBA" id="ARBA00022723"/>
    </source>
</evidence>
<keyword evidence="7 10" id="KW-0496">Mitochondrion</keyword>
<keyword evidence="9 10" id="KW-0456">Lyase</keyword>
<dbReference type="GO" id="GO:0046872">
    <property type="term" value="F:metal ion binding"/>
    <property type="evidence" value="ECO:0007669"/>
    <property type="project" value="UniProtKB-KW"/>
</dbReference>
<dbReference type="PANTHER" id="PTHR12743">
    <property type="entry name" value="CYTOCHROME C1 HEME LYASE"/>
    <property type="match status" value="1"/>
</dbReference>
<dbReference type="AlphaFoldDB" id="A0AAV9PEG1"/>
<dbReference type="GO" id="GO:0005743">
    <property type="term" value="C:mitochondrial inner membrane"/>
    <property type="evidence" value="ECO:0007669"/>
    <property type="project" value="UniProtKB-SubCell"/>
</dbReference>
<dbReference type="Proteomes" id="UP001337655">
    <property type="component" value="Unassembled WGS sequence"/>
</dbReference>
<comment type="similarity">
    <text evidence="2 10">Belongs to the cytochrome c-type heme lyase family.</text>
</comment>
<comment type="subcellular location">
    <subcellularLocation>
        <location evidence="1 10">Mitochondrion inner membrane</location>
    </subcellularLocation>
</comment>
<gene>
    <name evidence="12" type="primary">CYT2</name>
    <name evidence="12" type="ORF">LTR77_004643</name>
</gene>
<keyword evidence="3 10" id="KW-0349">Heme</keyword>
<evidence type="ECO:0000256" key="6">
    <source>
        <dbReference type="ARBA" id="ARBA00023004"/>
    </source>
</evidence>
<evidence type="ECO:0000256" key="9">
    <source>
        <dbReference type="ARBA" id="ARBA00023239"/>
    </source>
</evidence>
<feature type="compositionally biased region" description="Polar residues" evidence="11">
    <location>
        <begin position="141"/>
        <end position="152"/>
    </location>
</feature>
<evidence type="ECO:0000313" key="12">
    <source>
        <dbReference type="EMBL" id="KAK5171498.1"/>
    </source>
</evidence>
<evidence type="ECO:0000256" key="10">
    <source>
        <dbReference type="RuleBase" id="RU363130"/>
    </source>
</evidence>
<sequence length="292" mass="32254">MASVDDKCPVDPQTRQKWLDAAKANGQQAPHPPKQPAPASLPPQAPTAQQLRRAENNPKMLEQLTPQMLRMPQEQRNILLQQWQDLRAMSELHALGRTRFSLDSGSWTLPPTTQSEASTKPRTPTSTLPTDREISSIPRALSTTRSPASLNSAERAALPANSESDTGHDSASGNWIYPSQSQFFSAMQRKGHTPTAADMQTIVPIHNAVNERTWREILRWEEPYHPHLSPGNGEEEADGPRLVEYVIDFYEGRGEDGKGGGGAGPLSFYLDVRPKLNSWEGVRTRVGRAVGV</sequence>
<name>A0AAV9PEG1_9PEZI</name>
<evidence type="ECO:0000256" key="11">
    <source>
        <dbReference type="SAM" id="MobiDB-lite"/>
    </source>
</evidence>
<feature type="compositionally biased region" description="Pro residues" evidence="11">
    <location>
        <begin position="30"/>
        <end position="45"/>
    </location>
</feature>
<keyword evidence="13" id="KW-1185">Reference proteome</keyword>
<dbReference type="PANTHER" id="PTHR12743:SF0">
    <property type="entry name" value="HOLOCYTOCHROME C-TYPE SYNTHASE"/>
    <property type="match status" value="1"/>
</dbReference>
<evidence type="ECO:0000256" key="8">
    <source>
        <dbReference type="ARBA" id="ARBA00023136"/>
    </source>
</evidence>
<feature type="region of interest" description="Disordered" evidence="11">
    <location>
        <begin position="1"/>
        <end position="57"/>
    </location>
</feature>
<feature type="compositionally biased region" description="Polar residues" evidence="11">
    <location>
        <begin position="161"/>
        <end position="174"/>
    </location>
</feature>
<keyword evidence="6 10" id="KW-0408">Iron</keyword>
<keyword evidence="4 10" id="KW-0479">Metal-binding</keyword>
<evidence type="ECO:0000256" key="2">
    <source>
        <dbReference type="ARBA" id="ARBA00007255"/>
    </source>
</evidence>
<reference evidence="12 13" key="1">
    <citation type="submission" date="2023-08" db="EMBL/GenBank/DDBJ databases">
        <title>Black Yeasts Isolated from many extreme environments.</title>
        <authorList>
            <person name="Coleine C."/>
            <person name="Stajich J.E."/>
            <person name="Selbmann L."/>
        </authorList>
    </citation>
    <scope>NUCLEOTIDE SEQUENCE [LARGE SCALE GENOMIC DNA]</scope>
    <source>
        <strain evidence="12 13">CCFEE 5935</strain>
    </source>
</reference>
<comment type="caution">
    <text evidence="12">The sequence shown here is derived from an EMBL/GenBank/DDBJ whole genome shotgun (WGS) entry which is preliminary data.</text>
</comment>
<keyword evidence="5 10" id="KW-0999">Mitochondrion inner membrane</keyword>
<dbReference type="RefSeq" id="XP_064660526.1">
    <property type="nucleotide sequence ID" value="XM_064801896.1"/>
</dbReference>
<dbReference type="EMBL" id="JAVRRT010000006">
    <property type="protein sequence ID" value="KAK5171498.1"/>
    <property type="molecule type" value="Genomic_DNA"/>
</dbReference>
<evidence type="ECO:0000256" key="7">
    <source>
        <dbReference type="ARBA" id="ARBA00023128"/>
    </source>
</evidence>
<accession>A0AAV9PEG1</accession>
<proteinExistence type="inferred from homology"/>